<organism evidence="2 3">
    <name type="scientific">Dendryphion nanum</name>
    <dbReference type="NCBI Taxonomy" id="256645"/>
    <lineage>
        <taxon>Eukaryota</taxon>
        <taxon>Fungi</taxon>
        <taxon>Dikarya</taxon>
        <taxon>Ascomycota</taxon>
        <taxon>Pezizomycotina</taxon>
        <taxon>Dothideomycetes</taxon>
        <taxon>Pleosporomycetidae</taxon>
        <taxon>Pleosporales</taxon>
        <taxon>Torulaceae</taxon>
        <taxon>Dendryphion</taxon>
    </lineage>
</organism>
<keyword evidence="3" id="KW-1185">Reference proteome</keyword>
<feature type="transmembrane region" description="Helical" evidence="1">
    <location>
        <begin position="228"/>
        <end position="250"/>
    </location>
</feature>
<proteinExistence type="predicted"/>
<dbReference type="AlphaFoldDB" id="A0A9P9D774"/>
<feature type="transmembrane region" description="Helical" evidence="1">
    <location>
        <begin position="151"/>
        <end position="171"/>
    </location>
</feature>
<keyword evidence="1" id="KW-0472">Membrane</keyword>
<evidence type="ECO:0000313" key="3">
    <source>
        <dbReference type="Proteomes" id="UP000700596"/>
    </source>
</evidence>
<dbReference type="EMBL" id="JAGMWT010000018">
    <property type="protein sequence ID" value="KAH7113859.1"/>
    <property type="molecule type" value="Genomic_DNA"/>
</dbReference>
<evidence type="ECO:0000256" key="1">
    <source>
        <dbReference type="SAM" id="Phobius"/>
    </source>
</evidence>
<sequence>MRWIQAEEGQSPLDALQLDIVGFLAILGEGSVLANAQVSTLSKWIFLPRLIPAPQALMRPTRPLKLEPVAGQVAGIYSGNYRDSINHIGHIVCDASNLPEHSVRVVEIKRVDRDKDLKSRTVAPLTFVLLIGFFLSCLLLGISLWRQDGMSIVATCLLSFLSSLIGAGNKWTLQLPKRKNKTGTVPRGDVVIRYPKGSFLVVRCEEDVARELYFAPEIIKYLLQHGPAYRILSLVGTMMLMGGVICLANAQIEQQIAWAASYMLLGSLYWIVAALPSKLHWDYSCYEVVNECLSDSDITKKGYPSESQTFTQALWRAIVVTKKTEWVLKSNACPDTDAWQEWLRAAREVAKDVGVADVPKLPGVKTWHVPEEWNPQDYLNDVLKQQAEKDSKRMNENIQEV</sequence>
<accession>A0A9P9D774</accession>
<keyword evidence="1" id="KW-0812">Transmembrane</keyword>
<evidence type="ECO:0000313" key="2">
    <source>
        <dbReference type="EMBL" id="KAH7113859.1"/>
    </source>
</evidence>
<feature type="transmembrane region" description="Helical" evidence="1">
    <location>
        <begin position="122"/>
        <end position="145"/>
    </location>
</feature>
<dbReference type="OrthoDB" id="5412502at2759"/>
<feature type="transmembrane region" description="Helical" evidence="1">
    <location>
        <begin position="256"/>
        <end position="275"/>
    </location>
</feature>
<comment type="caution">
    <text evidence="2">The sequence shown here is derived from an EMBL/GenBank/DDBJ whole genome shotgun (WGS) entry which is preliminary data.</text>
</comment>
<reference evidence="2" key="1">
    <citation type="journal article" date="2021" name="Nat. Commun.">
        <title>Genetic determinants of endophytism in the Arabidopsis root mycobiome.</title>
        <authorList>
            <person name="Mesny F."/>
            <person name="Miyauchi S."/>
            <person name="Thiergart T."/>
            <person name="Pickel B."/>
            <person name="Atanasova L."/>
            <person name="Karlsson M."/>
            <person name="Huettel B."/>
            <person name="Barry K.W."/>
            <person name="Haridas S."/>
            <person name="Chen C."/>
            <person name="Bauer D."/>
            <person name="Andreopoulos W."/>
            <person name="Pangilinan J."/>
            <person name="LaButti K."/>
            <person name="Riley R."/>
            <person name="Lipzen A."/>
            <person name="Clum A."/>
            <person name="Drula E."/>
            <person name="Henrissat B."/>
            <person name="Kohler A."/>
            <person name="Grigoriev I.V."/>
            <person name="Martin F.M."/>
            <person name="Hacquard S."/>
        </authorList>
    </citation>
    <scope>NUCLEOTIDE SEQUENCE</scope>
    <source>
        <strain evidence="2">MPI-CAGE-CH-0243</strain>
    </source>
</reference>
<name>A0A9P9D774_9PLEO</name>
<keyword evidence="1" id="KW-1133">Transmembrane helix</keyword>
<gene>
    <name evidence="2" type="ORF">B0J11DRAFT_141694</name>
</gene>
<protein>
    <submittedName>
        <fullName evidence="2">Uncharacterized protein</fullName>
    </submittedName>
</protein>
<dbReference type="Proteomes" id="UP000700596">
    <property type="component" value="Unassembled WGS sequence"/>
</dbReference>